<keyword evidence="6" id="KW-0269">Exonuclease</keyword>
<evidence type="ECO:0000256" key="1">
    <source>
        <dbReference type="ARBA" id="ARBA00022722"/>
    </source>
</evidence>
<dbReference type="GO" id="GO:0006310">
    <property type="term" value="P:DNA recombination"/>
    <property type="evidence" value="ECO:0007669"/>
    <property type="project" value="InterPro"/>
</dbReference>
<dbReference type="GO" id="GO:0017116">
    <property type="term" value="F:single-stranded DNA helicase activity"/>
    <property type="evidence" value="ECO:0007669"/>
    <property type="project" value="TreeGrafter"/>
</dbReference>
<dbReference type="AlphaFoldDB" id="A0A6V8MLT1"/>
<keyword evidence="7" id="KW-0067">ATP-binding</keyword>
<dbReference type="GO" id="GO:0009338">
    <property type="term" value="C:exodeoxyribonuclease V complex"/>
    <property type="evidence" value="ECO:0007669"/>
    <property type="project" value="InterPro"/>
</dbReference>
<dbReference type="InterPro" id="IPR041851">
    <property type="entry name" value="RecD_N_sf"/>
</dbReference>
<sequence length="611" mass="65229">MTPEAIQFNDIDRQFASFICRQAGSEDKLLWCAAALLSRGVVAGDVCLDLAGALADGSTAGYGVKDLESWAQSLGGHAAVGAPGEFAPLILDQANRLYLHRYWRYEDQLAAAILARGAAVEFNRDILATGLARLFPASASGATDWQRVAALAAVTRRFCVISGGPGTGKTSTVVKVLALLLELMGGRDCRIALVAPTGKAAARLKESIVQGIDCAAELRALIPEDVSTIHRLLGYLKGSASFRHHRDNPLPYDVIIVDEASMVSLPLMAKLVDALRQDTRLILLGDRDQLASVEAGSVLGDICNTGAVNEFSGAFAKLAAELSGDHVEVEEPGFARAGAPEGAAGRSELGDAVVLLRKSYRFSEHSGIGKVSALVNVGNGPAALQALRDEAFSDLCLADAPAPAELGEALAARILDGYAPYLAESSAEAAFARFGEFRILCAMRSGPFGVEAVNRLVEERLAKSGLIKPGGRWYAGEPVMITRNDYNLGLFNGDIGLVLPDPENGGELRAFFPSGSGMRKVLPLRLPEHECAFAMTVHKSQGSEFDRVLLLMPDRDLPLLTRELVYTAITRAKKSVEILATDDLFCTAVERQIVRRSGLREKLWGKGSIDS</sequence>
<dbReference type="InterPro" id="IPR027417">
    <property type="entry name" value="P-loop_NTPase"/>
</dbReference>
<evidence type="ECO:0000256" key="9">
    <source>
        <dbReference type="ARBA" id="ARBA00023204"/>
    </source>
</evidence>
<dbReference type="GO" id="GO:0003677">
    <property type="term" value="F:DNA binding"/>
    <property type="evidence" value="ECO:0007669"/>
    <property type="project" value="UniProtKB-KW"/>
</dbReference>
<dbReference type="RefSeq" id="WP_183355803.1">
    <property type="nucleotide sequence ID" value="NZ_BLXX01000011.1"/>
</dbReference>
<dbReference type="GO" id="GO:0008854">
    <property type="term" value="F:exodeoxyribonuclease V activity"/>
    <property type="evidence" value="ECO:0007669"/>
    <property type="project" value="InterPro"/>
</dbReference>
<dbReference type="Gene3D" id="1.10.10.1020">
    <property type="entry name" value="RecBCD complex, subunit RecD, N-terminal domain"/>
    <property type="match status" value="1"/>
</dbReference>
<proteinExistence type="inferred from homology"/>
<dbReference type="Proteomes" id="UP000556026">
    <property type="component" value="Unassembled WGS sequence"/>
</dbReference>
<dbReference type="EMBL" id="BLXX01000011">
    <property type="protein sequence ID" value="GFO61001.1"/>
    <property type="molecule type" value="Genomic_DNA"/>
</dbReference>
<dbReference type="InterPro" id="IPR027785">
    <property type="entry name" value="UvrD-like_helicase_C"/>
</dbReference>
<dbReference type="GO" id="GO:0005524">
    <property type="term" value="F:ATP binding"/>
    <property type="evidence" value="ECO:0007669"/>
    <property type="project" value="UniProtKB-KW"/>
</dbReference>
<evidence type="ECO:0000256" key="7">
    <source>
        <dbReference type="ARBA" id="ARBA00022840"/>
    </source>
</evidence>
<gene>
    <name evidence="13" type="primary">recD</name>
    <name evidence="13" type="ORF">GMST_33260</name>
</gene>
<dbReference type="Pfam" id="PF13538">
    <property type="entry name" value="UvrD_C_2"/>
    <property type="match status" value="1"/>
</dbReference>
<reference evidence="14" key="1">
    <citation type="submission" date="2020-06" db="EMBL/GenBank/DDBJ databases">
        <title>Draft genomic sequence of Geomonas sp. Red330.</title>
        <authorList>
            <person name="Itoh H."/>
            <person name="Zhenxing X."/>
            <person name="Ushijima N."/>
            <person name="Masuda Y."/>
            <person name="Shiratori Y."/>
            <person name="Senoo K."/>
        </authorList>
    </citation>
    <scope>NUCLEOTIDE SEQUENCE [LARGE SCALE GENOMIC DNA]</scope>
    <source>
        <strain evidence="14">Red330</strain>
    </source>
</reference>
<dbReference type="InterPro" id="IPR006344">
    <property type="entry name" value="RecD"/>
</dbReference>
<evidence type="ECO:0000256" key="5">
    <source>
        <dbReference type="ARBA" id="ARBA00022806"/>
    </source>
</evidence>
<dbReference type="CDD" id="cd17933">
    <property type="entry name" value="DEXSc_RecD-like"/>
    <property type="match status" value="1"/>
</dbReference>
<evidence type="ECO:0000256" key="8">
    <source>
        <dbReference type="ARBA" id="ARBA00023125"/>
    </source>
</evidence>
<keyword evidence="4" id="KW-0378">Hydrolase</keyword>
<evidence type="ECO:0000256" key="2">
    <source>
        <dbReference type="ARBA" id="ARBA00022741"/>
    </source>
</evidence>
<dbReference type="CDD" id="cd18809">
    <property type="entry name" value="SF1_C_RecD"/>
    <property type="match status" value="1"/>
</dbReference>
<keyword evidence="1" id="KW-0540">Nuclease</keyword>
<dbReference type="PANTHER" id="PTHR43788:SF6">
    <property type="entry name" value="DNA HELICASE B"/>
    <property type="match status" value="1"/>
</dbReference>
<dbReference type="InterPro" id="IPR049550">
    <property type="entry name" value="RecD_N"/>
</dbReference>
<organism evidence="13 14">
    <name type="scientific">Geomonas silvestris</name>
    <dbReference type="NCBI Taxonomy" id="2740184"/>
    <lineage>
        <taxon>Bacteria</taxon>
        <taxon>Pseudomonadati</taxon>
        <taxon>Thermodesulfobacteriota</taxon>
        <taxon>Desulfuromonadia</taxon>
        <taxon>Geobacterales</taxon>
        <taxon>Geobacteraceae</taxon>
        <taxon>Geomonas</taxon>
    </lineage>
</organism>
<evidence type="ECO:0000259" key="12">
    <source>
        <dbReference type="Pfam" id="PF21185"/>
    </source>
</evidence>
<evidence type="ECO:0000256" key="4">
    <source>
        <dbReference type="ARBA" id="ARBA00022801"/>
    </source>
</evidence>
<dbReference type="Gene3D" id="3.40.50.300">
    <property type="entry name" value="P-loop containing nucleotide triphosphate hydrolases"/>
    <property type="match status" value="3"/>
</dbReference>
<keyword evidence="9" id="KW-0234">DNA repair</keyword>
<keyword evidence="10" id="KW-0413">Isomerase</keyword>
<protein>
    <submittedName>
        <fullName evidence="13">RecBCD enzyme subunit RecD</fullName>
    </submittedName>
</protein>
<dbReference type="Pfam" id="PF13245">
    <property type="entry name" value="AAA_19"/>
    <property type="match status" value="1"/>
</dbReference>
<evidence type="ECO:0000259" key="11">
    <source>
        <dbReference type="Pfam" id="PF13538"/>
    </source>
</evidence>
<comment type="caution">
    <text evidence="13">The sequence shown here is derived from an EMBL/GenBank/DDBJ whole genome shotgun (WGS) entry which is preliminary data.</text>
</comment>
<dbReference type="PANTHER" id="PTHR43788">
    <property type="entry name" value="DNA2/NAM7 HELICASE FAMILY MEMBER"/>
    <property type="match status" value="1"/>
</dbReference>
<dbReference type="InterPro" id="IPR050534">
    <property type="entry name" value="Coronavir_polyprotein_1ab"/>
</dbReference>
<evidence type="ECO:0000256" key="6">
    <source>
        <dbReference type="ARBA" id="ARBA00022839"/>
    </source>
</evidence>
<accession>A0A6V8MLT1</accession>
<feature type="domain" description="UvrD-like helicase C-terminal" evidence="11">
    <location>
        <begin position="532"/>
        <end position="576"/>
    </location>
</feature>
<evidence type="ECO:0000256" key="3">
    <source>
        <dbReference type="ARBA" id="ARBA00022763"/>
    </source>
</evidence>
<evidence type="ECO:0000256" key="10">
    <source>
        <dbReference type="ARBA" id="ARBA00023235"/>
    </source>
</evidence>
<dbReference type="HAMAP" id="MF_01487">
    <property type="entry name" value="RecD"/>
    <property type="match status" value="1"/>
</dbReference>
<name>A0A6V8MLT1_9BACT</name>
<dbReference type="NCBIfam" id="TIGR01447">
    <property type="entry name" value="recD"/>
    <property type="match status" value="1"/>
</dbReference>
<keyword evidence="3" id="KW-0227">DNA damage</keyword>
<keyword evidence="2" id="KW-0547">Nucleotide-binding</keyword>
<dbReference type="Pfam" id="PF21185">
    <property type="entry name" value="RecD_N"/>
    <property type="match status" value="1"/>
</dbReference>
<feature type="domain" description="RecBCD enzyme subunit RecD N-terminal" evidence="12">
    <location>
        <begin position="8"/>
        <end position="98"/>
    </location>
</feature>
<dbReference type="SUPFAM" id="SSF52540">
    <property type="entry name" value="P-loop containing nucleoside triphosphate hydrolases"/>
    <property type="match status" value="2"/>
</dbReference>
<evidence type="ECO:0000313" key="14">
    <source>
        <dbReference type="Proteomes" id="UP000556026"/>
    </source>
</evidence>
<keyword evidence="5" id="KW-0347">Helicase</keyword>
<dbReference type="GO" id="GO:0006302">
    <property type="term" value="P:double-strand break repair"/>
    <property type="evidence" value="ECO:0007669"/>
    <property type="project" value="InterPro"/>
</dbReference>
<keyword evidence="14" id="KW-1185">Reference proteome</keyword>
<evidence type="ECO:0000313" key="13">
    <source>
        <dbReference type="EMBL" id="GFO61001.1"/>
    </source>
</evidence>
<keyword evidence="8" id="KW-0238">DNA-binding</keyword>